<evidence type="ECO:0000256" key="3">
    <source>
        <dbReference type="ARBA" id="ARBA00023015"/>
    </source>
</evidence>
<dbReference type="PANTHER" id="PTHR12532">
    <property type="entry name" value="TRANSLATIONAL ACTIVATOR OF CYTOCHROME C OXIDASE 1"/>
    <property type="match status" value="1"/>
</dbReference>
<dbReference type="InterPro" id="IPR029072">
    <property type="entry name" value="YebC-like"/>
</dbReference>
<accession>A0A3S9SY05</accession>
<evidence type="ECO:0000313" key="11">
    <source>
        <dbReference type="Proteomes" id="UP000267250"/>
    </source>
</evidence>
<evidence type="ECO:0000256" key="1">
    <source>
        <dbReference type="ARBA" id="ARBA00008724"/>
    </source>
</evidence>
<dbReference type="GO" id="GO:0006355">
    <property type="term" value="P:regulation of DNA-templated transcription"/>
    <property type="evidence" value="ECO:0007669"/>
    <property type="project" value="UniProtKB-UniRule"/>
</dbReference>
<dbReference type="KEGG" id="aft:BBF96_06780"/>
<evidence type="ECO:0000313" key="10">
    <source>
        <dbReference type="EMBL" id="AZR73114.1"/>
    </source>
</evidence>
<dbReference type="Gene3D" id="3.30.70.980">
    <property type="match status" value="2"/>
</dbReference>
<dbReference type="NCBIfam" id="NF001030">
    <property type="entry name" value="PRK00110.1"/>
    <property type="match status" value="1"/>
</dbReference>
<dbReference type="NCBIfam" id="TIGR01033">
    <property type="entry name" value="YebC/PmpR family DNA-binding transcriptional regulator"/>
    <property type="match status" value="1"/>
</dbReference>
<dbReference type="InterPro" id="IPR048300">
    <property type="entry name" value="TACO1_YebC-like_2nd/3rd_dom"/>
</dbReference>
<dbReference type="InterPro" id="IPR017856">
    <property type="entry name" value="Integrase-like_N"/>
</dbReference>
<dbReference type="Pfam" id="PF20772">
    <property type="entry name" value="TACO1_YebC_N"/>
    <property type="match status" value="1"/>
</dbReference>
<comment type="subcellular location">
    <subcellularLocation>
        <location evidence="6">Cytoplasm</location>
    </subcellularLocation>
</comment>
<evidence type="ECO:0000256" key="4">
    <source>
        <dbReference type="ARBA" id="ARBA00023125"/>
    </source>
</evidence>
<feature type="domain" description="TACO1/YebC-like second and third" evidence="8">
    <location>
        <begin position="82"/>
        <end position="240"/>
    </location>
</feature>
<dbReference type="GO" id="GO:0005829">
    <property type="term" value="C:cytosol"/>
    <property type="evidence" value="ECO:0007669"/>
    <property type="project" value="TreeGrafter"/>
</dbReference>
<keyword evidence="5 6" id="KW-0804">Transcription</keyword>
<dbReference type="RefSeq" id="WP_127016446.1">
    <property type="nucleotide sequence ID" value="NZ_CP016379.1"/>
</dbReference>
<dbReference type="Pfam" id="PF01709">
    <property type="entry name" value="Transcrip_reg"/>
    <property type="match status" value="1"/>
</dbReference>
<keyword evidence="11" id="KW-1185">Reference proteome</keyword>
<proteinExistence type="inferred from homology"/>
<keyword evidence="2 6" id="KW-0963">Cytoplasm</keyword>
<comment type="similarity">
    <text evidence="1 6">Belongs to the TACO1 family.</text>
</comment>
<evidence type="ECO:0000256" key="5">
    <source>
        <dbReference type="ARBA" id="ARBA00023163"/>
    </source>
</evidence>
<evidence type="ECO:0000256" key="2">
    <source>
        <dbReference type="ARBA" id="ARBA00022490"/>
    </source>
</evidence>
<feature type="domain" description="TACO1/YebC-like N-terminal" evidence="9">
    <location>
        <begin position="5"/>
        <end position="76"/>
    </location>
</feature>
<dbReference type="InterPro" id="IPR026564">
    <property type="entry name" value="Transcrip_reg_TACO1-like_dom3"/>
</dbReference>
<dbReference type="HAMAP" id="MF_00693">
    <property type="entry name" value="Transcrip_reg_TACO1"/>
    <property type="match status" value="1"/>
</dbReference>
<keyword evidence="4 6" id="KW-0238">DNA-binding</keyword>
<dbReference type="Gene3D" id="1.10.10.200">
    <property type="match status" value="1"/>
</dbReference>
<dbReference type="FunFam" id="3.30.70.980:FF:000002">
    <property type="entry name" value="Probable transcriptional regulatory protein YebC"/>
    <property type="match status" value="1"/>
</dbReference>
<evidence type="ECO:0000259" key="9">
    <source>
        <dbReference type="Pfam" id="PF20772"/>
    </source>
</evidence>
<dbReference type="InterPro" id="IPR049083">
    <property type="entry name" value="TACO1_YebC_N"/>
</dbReference>
<name>A0A3S9SY05_9FIRM</name>
<dbReference type="EMBL" id="CP016379">
    <property type="protein sequence ID" value="AZR73114.1"/>
    <property type="molecule type" value="Genomic_DNA"/>
</dbReference>
<sequence>MAGHSKWANIKHKKAKEDAKRGKLFSKLSKKITVAAKNGGGDPNANPELRMLIQKAKEANMPNENIERAIKKGTGELEGVTYEHFTYEGYGPGGIALYIELMSDNRNRTAAEIRHLLSKNGGNLGESGCVAWMFERKGQIVIDGSEKAFDEDELMMAALEAGAEDVEVEDKLATIYTAPGDLMDVRENLVNAGYIISDAEVAMIPKNTVEINDPDVARKVLKLMDILEDHDDVQEVYSNFDIPEEIMRELTE</sequence>
<feature type="region of interest" description="Disordered" evidence="7">
    <location>
        <begin position="1"/>
        <end position="22"/>
    </location>
</feature>
<evidence type="ECO:0000256" key="7">
    <source>
        <dbReference type="SAM" id="MobiDB-lite"/>
    </source>
</evidence>
<protein>
    <recommendedName>
        <fullName evidence="6">Probable transcriptional regulatory protein BBF96_06780</fullName>
    </recommendedName>
</protein>
<dbReference type="InterPro" id="IPR002876">
    <property type="entry name" value="Transcrip_reg_TACO1-like"/>
</dbReference>
<dbReference type="AlphaFoldDB" id="A0A3S9SY05"/>
<dbReference type="NCBIfam" id="NF009044">
    <property type="entry name" value="PRK12378.1"/>
    <property type="match status" value="1"/>
</dbReference>
<gene>
    <name evidence="10" type="ORF">BBF96_06780</name>
</gene>
<dbReference type="SUPFAM" id="SSF75625">
    <property type="entry name" value="YebC-like"/>
    <property type="match status" value="1"/>
</dbReference>
<organism evidence="10 11">
    <name type="scientific">Anoxybacter fermentans</name>
    <dbReference type="NCBI Taxonomy" id="1323375"/>
    <lineage>
        <taxon>Bacteria</taxon>
        <taxon>Bacillati</taxon>
        <taxon>Bacillota</taxon>
        <taxon>Clostridia</taxon>
        <taxon>Halanaerobiales</taxon>
        <taxon>Anoxybacter</taxon>
    </lineage>
</organism>
<dbReference type="GO" id="GO:0003677">
    <property type="term" value="F:DNA binding"/>
    <property type="evidence" value="ECO:0007669"/>
    <property type="project" value="UniProtKB-UniRule"/>
</dbReference>
<dbReference type="Proteomes" id="UP000267250">
    <property type="component" value="Chromosome"/>
</dbReference>
<evidence type="ECO:0000259" key="8">
    <source>
        <dbReference type="Pfam" id="PF01709"/>
    </source>
</evidence>
<evidence type="ECO:0000256" key="6">
    <source>
        <dbReference type="HAMAP-Rule" id="MF_00693"/>
    </source>
</evidence>
<dbReference type="OrthoDB" id="9781053at2"/>
<reference evidence="10 11" key="1">
    <citation type="submission" date="2016-07" db="EMBL/GenBank/DDBJ databases">
        <title>Genome and transcriptome analysis of iron-reducing fermentative bacteria Anoxybacter fermentans.</title>
        <authorList>
            <person name="Zeng X."/>
            <person name="Shao Z."/>
        </authorList>
    </citation>
    <scope>NUCLEOTIDE SEQUENCE [LARGE SCALE GENOMIC DNA]</scope>
    <source>
        <strain evidence="10 11">DY22613</strain>
    </source>
</reference>
<dbReference type="PANTHER" id="PTHR12532:SF6">
    <property type="entry name" value="TRANSCRIPTIONAL REGULATORY PROTEIN YEBC-RELATED"/>
    <property type="match status" value="1"/>
</dbReference>
<keyword evidence="3 6" id="KW-0805">Transcription regulation</keyword>
<dbReference type="FunFam" id="1.10.10.200:FF:000002">
    <property type="entry name" value="Probable transcriptional regulatory protein CLM62_37755"/>
    <property type="match status" value="1"/>
</dbReference>